<evidence type="ECO:0000256" key="1">
    <source>
        <dbReference type="SAM" id="MobiDB-lite"/>
    </source>
</evidence>
<sequence length="134" mass="15091">MCLLVHYMYACNAAHAESMFIPCYLSPSHPEEFSPEFLALSDPSDNYKVAVLPEHTSPASQSQNIKSPFLQLSIHGSNTDALAARGACNRLREKKIYPPVCSGCTEERTVKAREKGRKNESSVEEITSDRWREW</sequence>
<proteinExistence type="predicted"/>
<evidence type="ECO:0000313" key="3">
    <source>
        <dbReference type="Proteomes" id="UP000240883"/>
    </source>
</evidence>
<name>A0A2T2P0S6_CORCC</name>
<evidence type="ECO:0000313" key="2">
    <source>
        <dbReference type="EMBL" id="PSN71229.1"/>
    </source>
</evidence>
<gene>
    <name evidence="2" type="ORF">BS50DRAFT_584750</name>
</gene>
<accession>A0A2T2P0S6</accession>
<dbReference type="AlphaFoldDB" id="A0A2T2P0S6"/>
<protein>
    <submittedName>
        <fullName evidence="2">Uncharacterized protein</fullName>
    </submittedName>
</protein>
<keyword evidence="3" id="KW-1185">Reference proteome</keyword>
<reference evidence="2 3" key="1">
    <citation type="journal article" date="2018" name="Front. Microbiol.">
        <title>Genome-Wide Analysis of Corynespora cassiicola Leaf Fall Disease Putative Effectors.</title>
        <authorList>
            <person name="Lopez D."/>
            <person name="Ribeiro S."/>
            <person name="Label P."/>
            <person name="Fumanal B."/>
            <person name="Venisse J.S."/>
            <person name="Kohler A."/>
            <person name="de Oliveira R.R."/>
            <person name="Labutti K."/>
            <person name="Lipzen A."/>
            <person name="Lail K."/>
            <person name="Bauer D."/>
            <person name="Ohm R.A."/>
            <person name="Barry K.W."/>
            <person name="Spatafora J."/>
            <person name="Grigoriev I.V."/>
            <person name="Martin F.M."/>
            <person name="Pujade-Renaud V."/>
        </authorList>
    </citation>
    <scope>NUCLEOTIDE SEQUENCE [LARGE SCALE GENOMIC DNA]</scope>
    <source>
        <strain evidence="2 3">Philippines</strain>
    </source>
</reference>
<organism evidence="2 3">
    <name type="scientific">Corynespora cassiicola Philippines</name>
    <dbReference type="NCBI Taxonomy" id="1448308"/>
    <lineage>
        <taxon>Eukaryota</taxon>
        <taxon>Fungi</taxon>
        <taxon>Dikarya</taxon>
        <taxon>Ascomycota</taxon>
        <taxon>Pezizomycotina</taxon>
        <taxon>Dothideomycetes</taxon>
        <taxon>Pleosporomycetidae</taxon>
        <taxon>Pleosporales</taxon>
        <taxon>Corynesporascaceae</taxon>
        <taxon>Corynespora</taxon>
    </lineage>
</organism>
<feature type="region of interest" description="Disordered" evidence="1">
    <location>
        <begin position="109"/>
        <end position="134"/>
    </location>
</feature>
<dbReference type="Proteomes" id="UP000240883">
    <property type="component" value="Unassembled WGS sequence"/>
</dbReference>
<dbReference type="EMBL" id="KZ678131">
    <property type="protein sequence ID" value="PSN71229.1"/>
    <property type="molecule type" value="Genomic_DNA"/>
</dbReference>